<dbReference type="PANTHER" id="PTHR11127">
    <property type="entry name" value="60S RIBOSOMAL PROTEIN L14"/>
    <property type="match status" value="1"/>
</dbReference>
<dbReference type="InterPro" id="IPR039660">
    <property type="entry name" value="Ribosomal_eL14"/>
</dbReference>
<evidence type="ECO:0000256" key="4">
    <source>
        <dbReference type="SAM" id="MobiDB-lite"/>
    </source>
</evidence>
<keyword evidence="3" id="KW-0687">Ribonucleoprotein</keyword>
<dbReference type="GeneID" id="92513058"/>
<dbReference type="GO" id="GO:0006412">
    <property type="term" value="P:translation"/>
    <property type="evidence" value="ECO:0007669"/>
    <property type="project" value="InterPro"/>
</dbReference>
<feature type="domain" description="Large ribosomal subunit protein eL14" evidence="6">
    <location>
        <begin position="214"/>
        <end position="287"/>
    </location>
</feature>
<dbReference type="GO" id="GO:0042273">
    <property type="term" value="P:ribosomal large subunit biogenesis"/>
    <property type="evidence" value="ECO:0007669"/>
    <property type="project" value="TreeGrafter"/>
</dbReference>
<evidence type="ECO:0000313" key="7">
    <source>
        <dbReference type="EMBL" id="KAG5479139.1"/>
    </source>
</evidence>
<dbReference type="InterPro" id="IPR014722">
    <property type="entry name" value="Rib_uL2_dom2"/>
</dbReference>
<feature type="compositionally biased region" description="Basic residues" evidence="4">
    <location>
        <begin position="329"/>
        <end position="342"/>
    </location>
</feature>
<evidence type="ECO:0000259" key="6">
    <source>
        <dbReference type="Pfam" id="PF01929"/>
    </source>
</evidence>
<dbReference type="KEGG" id="lmat:92513058"/>
<organism evidence="7 8">
    <name type="scientific">Leishmania martiniquensis</name>
    <dbReference type="NCBI Taxonomy" id="1580590"/>
    <lineage>
        <taxon>Eukaryota</taxon>
        <taxon>Discoba</taxon>
        <taxon>Euglenozoa</taxon>
        <taxon>Kinetoplastea</taxon>
        <taxon>Metakinetoplastina</taxon>
        <taxon>Trypanosomatida</taxon>
        <taxon>Trypanosomatidae</taxon>
        <taxon>Leishmaniinae</taxon>
        <taxon>Leishmania</taxon>
    </lineage>
</organism>
<dbReference type="PANTHER" id="PTHR11127:SF2">
    <property type="entry name" value="LARGE RIBOSOMAL SUBUNIT PROTEIN EL14"/>
    <property type="match status" value="1"/>
</dbReference>
<dbReference type="Pfam" id="PF00467">
    <property type="entry name" value="KOW"/>
    <property type="match status" value="1"/>
</dbReference>
<name>A0A836GU65_9TRYP</name>
<dbReference type="GO" id="GO:0003735">
    <property type="term" value="F:structural constituent of ribosome"/>
    <property type="evidence" value="ECO:0007669"/>
    <property type="project" value="InterPro"/>
</dbReference>
<dbReference type="CDD" id="cd06088">
    <property type="entry name" value="KOW_RPL14"/>
    <property type="match status" value="1"/>
</dbReference>
<evidence type="ECO:0000256" key="2">
    <source>
        <dbReference type="ARBA" id="ARBA00022980"/>
    </source>
</evidence>
<evidence type="ECO:0000313" key="8">
    <source>
        <dbReference type="Proteomes" id="UP000673552"/>
    </source>
</evidence>
<evidence type="ECO:0008006" key="9">
    <source>
        <dbReference type="Google" id="ProtNLM"/>
    </source>
</evidence>
<dbReference type="Gene3D" id="2.30.30.30">
    <property type="match status" value="1"/>
</dbReference>
<sequence>MLEAVLLFPRIWVCHVGTFFEARWPAQRYGQLLPPIQPVDQSTLRAPTKRTGITETIRDERLWRPRACCQGRIRSSWRWPRLCFCFTRFSLYRLYLLASRRVGRCFAAAPPPRLLVWCSAASTRLSLSLLFCASSPDSTHSHRRTYGPSVSPSLLLSCGAQGIGLCIMVKSHYIRAGRLVRILRGPRQDRVGVIVDIVDANRVLVENPEDAKMWRHVQNLKNVEPLKYCVSVSRNCSTKALKDALGSSKALEKYAKTRTAVRVEAKKACAASTDFERYQLRVARRSRAYWARKVFDAKDAKEPVSWHKVALKRMQKKAAKMDSTEGARKRMQKAIAARKAKK</sequence>
<dbReference type="Proteomes" id="UP000673552">
    <property type="component" value="Unassembled WGS sequence"/>
</dbReference>
<protein>
    <recommendedName>
        <fullName evidence="9">40S ribosomal protein L14</fullName>
    </recommendedName>
</protein>
<keyword evidence="8" id="KW-1185">Reference proteome</keyword>
<evidence type="ECO:0000259" key="5">
    <source>
        <dbReference type="Pfam" id="PF00467"/>
    </source>
</evidence>
<accession>A0A836GU65</accession>
<dbReference type="RefSeq" id="XP_067178858.1">
    <property type="nucleotide sequence ID" value="XM_067320546.1"/>
</dbReference>
<comment type="similarity">
    <text evidence="1">Belongs to the eukaryotic ribosomal protein eL14 family.</text>
</comment>
<dbReference type="InterPro" id="IPR041985">
    <property type="entry name" value="Ribosomal_eL14_KOW"/>
</dbReference>
<dbReference type="Pfam" id="PF01929">
    <property type="entry name" value="Ribosomal_L14e"/>
    <property type="match status" value="1"/>
</dbReference>
<comment type="caution">
    <text evidence="7">The sequence shown here is derived from an EMBL/GenBank/DDBJ whole genome shotgun (WGS) entry which is preliminary data.</text>
</comment>
<dbReference type="EMBL" id="JAFEUZ010000022">
    <property type="protein sequence ID" value="KAG5479139.1"/>
    <property type="molecule type" value="Genomic_DNA"/>
</dbReference>
<evidence type="ECO:0000256" key="1">
    <source>
        <dbReference type="ARBA" id="ARBA00006592"/>
    </source>
</evidence>
<dbReference type="GO" id="GO:0022625">
    <property type="term" value="C:cytosolic large ribosomal subunit"/>
    <property type="evidence" value="ECO:0007669"/>
    <property type="project" value="TreeGrafter"/>
</dbReference>
<gene>
    <name evidence="7" type="ORF">LSCM1_02992</name>
</gene>
<dbReference type="SUPFAM" id="SSF50104">
    <property type="entry name" value="Translation proteins SH3-like domain"/>
    <property type="match status" value="1"/>
</dbReference>
<keyword evidence="2" id="KW-0689">Ribosomal protein</keyword>
<reference evidence="8" key="2">
    <citation type="journal article" date="2021" name="Sci. Data">
        <title>Chromosome-scale genome sequencing, assembly and annotation of six genomes from subfamily Leishmaniinae.</title>
        <authorList>
            <person name="Almutairi H."/>
            <person name="Urbaniak M.D."/>
            <person name="Bates M.D."/>
            <person name="Jariyapan N."/>
            <person name="Kwakye-Nuako G."/>
            <person name="Thomaz Soccol V."/>
            <person name="Al-Salem W.S."/>
            <person name="Dillon R.J."/>
            <person name="Bates P.A."/>
            <person name="Gatherer D."/>
        </authorList>
    </citation>
    <scope>NUCLEOTIDE SEQUENCE [LARGE SCALE GENOMIC DNA]</scope>
</reference>
<feature type="region of interest" description="Disordered" evidence="4">
    <location>
        <begin position="317"/>
        <end position="342"/>
    </location>
</feature>
<dbReference type="InterPro" id="IPR002784">
    <property type="entry name" value="Ribosomal_eL14_dom"/>
</dbReference>
<evidence type="ECO:0000256" key="3">
    <source>
        <dbReference type="ARBA" id="ARBA00023274"/>
    </source>
</evidence>
<dbReference type="InterPro" id="IPR008991">
    <property type="entry name" value="Translation_prot_SH3-like_sf"/>
</dbReference>
<dbReference type="AlphaFoldDB" id="A0A836GU65"/>
<dbReference type="InterPro" id="IPR005824">
    <property type="entry name" value="KOW"/>
</dbReference>
<proteinExistence type="inferred from homology"/>
<feature type="compositionally biased region" description="Basic and acidic residues" evidence="4">
    <location>
        <begin position="319"/>
        <end position="328"/>
    </location>
</feature>
<dbReference type="GO" id="GO:0003723">
    <property type="term" value="F:RNA binding"/>
    <property type="evidence" value="ECO:0007669"/>
    <property type="project" value="InterPro"/>
</dbReference>
<feature type="domain" description="KOW" evidence="5">
    <location>
        <begin position="177"/>
        <end position="206"/>
    </location>
</feature>
<reference evidence="8" key="1">
    <citation type="journal article" date="2021" name="Microbiol. Resour. Announc.">
        <title>LGAAP: Leishmaniinae Genome Assembly and Annotation Pipeline.</title>
        <authorList>
            <person name="Almutairi H."/>
            <person name="Urbaniak M.D."/>
            <person name="Bates M.D."/>
            <person name="Jariyapan N."/>
            <person name="Kwakye-Nuako G."/>
            <person name="Thomaz-Soccol V."/>
            <person name="Al-Salem W.S."/>
            <person name="Dillon R.J."/>
            <person name="Bates P.A."/>
            <person name="Gatherer D."/>
        </authorList>
    </citation>
    <scope>NUCLEOTIDE SEQUENCE [LARGE SCALE GENOMIC DNA]</scope>
</reference>
<dbReference type="OrthoDB" id="251811at2759"/>